<evidence type="ECO:0000313" key="7">
    <source>
        <dbReference type="Proteomes" id="UP000186698"/>
    </source>
</evidence>
<dbReference type="PaxDb" id="8355-A0A1L8G1M1"/>
<evidence type="ECO:0000256" key="3">
    <source>
        <dbReference type="ARBA" id="ARBA00011245"/>
    </source>
</evidence>
<organism evidence="7 8">
    <name type="scientific">Xenopus laevis</name>
    <name type="common">African clawed frog</name>
    <dbReference type="NCBI Taxonomy" id="8355"/>
    <lineage>
        <taxon>Eukaryota</taxon>
        <taxon>Metazoa</taxon>
        <taxon>Chordata</taxon>
        <taxon>Craniata</taxon>
        <taxon>Vertebrata</taxon>
        <taxon>Euteleostomi</taxon>
        <taxon>Amphibia</taxon>
        <taxon>Batrachia</taxon>
        <taxon>Anura</taxon>
        <taxon>Pipoidea</taxon>
        <taxon>Pipidae</taxon>
        <taxon>Xenopodinae</taxon>
        <taxon>Xenopus</taxon>
        <taxon>Xenopus</taxon>
    </lineage>
</organism>
<evidence type="ECO:0000313" key="8">
    <source>
        <dbReference type="RefSeq" id="XP_041420289.1"/>
    </source>
</evidence>
<comment type="subcellular location">
    <subcellularLocation>
        <location evidence="1">Cytoplasm</location>
    </subcellularLocation>
</comment>
<evidence type="ECO:0000256" key="2">
    <source>
        <dbReference type="ARBA" id="ARBA00009817"/>
    </source>
</evidence>
<dbReference type="FunFam" id="3.20.80.10:FF:000003">
    <property type="entry name" value="Heme-binding protein 1"/>
    <property type="match status" value="1"/>
</dbReference>
<dbReference type="Gene3D" id="3.20.80.10">
    <property type="entry name" value="Regulatory factor, effector binding domain"/>
    <property type="match status" value="1"/>
</dbReference>
<dbReference type="KEGG" id="xla:121394173"/>
<evidence type="ECO:0000256" key="5">
    <source>
        <dbReference type="ARBA" id="ARBA00037673"/>
    </source>
</evidence>
<dbReference type="InterPro" id="IPR011256">
    <property type="entry name" value="Reg_factor_effector_dom_sf"/>
</dbReference>
<dbReference type="SUPFAM" id="SSF55136">
    <property type="entry name" value="Probable bacterial effector-binding domain"/>
    <property type="match status" value="1"/>
</dbReference>
<dbReference type="InterPro" id="IPR006917">
    <property type="entry name" value="SOUL_heme-bd"/>
</dbReference>
<dbReference type="GeneID" id="121394173"/>
<dbReference type="RefSeq" id="XP_041420289.1">
    <property type="nucleotide sequence ID" value="XM_041564355.1"/>
</dbReference>
<keyword evidence="7" id="KW-1185">Reference proteome</keyword>
<accession>A0A1L8G1M1</accession>
<dbReference type="GO" id="GO:0020037">
    <property type="term" value="F:heme binding"/>
    <property type="evidence" value="ECO:0000318"/>
    <property type="project" value="GO_Central"/>
</dbReference>
<dbReference type="STRING" id="8355.A0A1L8G1M1"/>
<comment type="subunit">
    <text evidence="3">Monomer.</text>
</comment>
<dbReference type="Proteomes" id="UP000186698">
    <property type="component" value="Chromosome 5S"/>
</dbReference>
<evidence type="ECO:0000256" key="6">
    <source>
        <dbReference type="ARBA" id="ARBA00040755"/>
    </source>
</evidence>
<keyword evidence="4" id="KW-0963">Cytoplasm</keyword>
<dbReference type="OMA" id="NARIEMT"/>
<comment type="function">
    <text evidence="5">May bind free porphyrinogens that may be present in the cell and thus facilitate removal of these potentially toxic compound. Binds with a high affinity to one molecule of heme or porphyrins. It binds metalloporphyrins, free porphyrins and N-methylprotoporphyrin with similar affinities.</text>
</comment>
<evidence type="ECO:0000256" key="4">
    <source>
        <dbReference type="ARBA" id="ARBA00022490"/>
    </source>
</evidence>
<dbReference type="GO" id="GO:0005737">
    <property type="term" value="C:cytoplasm"/>
    <property type="evidence" value="ECO:0000318"/>
    <property type="project" value="GO_Central"/>
</dbReference>
<evidence type="ECO:0000256" key="1">
    <source>
        <dbReference type="ARBA" id="ARBA00004496"/>
    </source>
</evidence>
<dbReference type="Pfam" id="PF04832">
    <property type="entry name" value="SOUL"/>
    <property type="match status" value="1"/>
</dbReference>
<dbReference type="CTD" id="121394173"/>
<protein>
    <recommendedName>
        <fullName evidence="6">Heme-binding protein 1</fullName>
    </recommendedName>
</protein>
<name>A0A1L8G1M1_XENLA</name>
<dbReference type="AlphaFoldDB" id="A0A1L8G1M1"/>
<gene>
    <name evidence="8" type="primary">LOC121394173</name>
</gene>
<comment type="similarity">
    <text evidence="2">Belongs to the HEBP family.</text>
</comment>
<reference evidence="8" key="1">
    <citation type="submission" date="2025-08" db="UniProtKB">
        <authorList>
            <consortium name="RefSeq"/>
        </authorList>
    </citation>
    <scope>IDENTIFICATION</scope>
    <source>
        <strain evidence="8">J_2021</strain>
        <tissue evidence="8">Erythrocytes</tissue>
    </source>
</reference>
<proteinExistence type="inferred from homology"/>
<sequence>MSYFSQCQYYSVPSDSETMKNLVALIVLSLLSLHCTAAQAEDINLDPEKLPAFCTSYKCPRYQLVRKYEKFEHRIYNATNWVTTSLELDFLGIGLVKSFKRLLDYINGQNSEGLEMKMTVPVRIKVPMSDILSTNATMSFFVPPAVVTPPTPLNPAVYVEKLPEISVYVRSFGGYALNSEYEKQAKILVKELVALELPFDNSYGTAAGYNDPLTFFNRHNEVWYMAM</sequence>
<dbReference type="PANTHER" id="PTHR11220">
    <property type="entry name" value="HEME-BINDING PROTEIN-RELATED"/>
    <property type="match status" value="1"/>
</dbReference>
<dbReference type="OrthoDB" id="6424451at2759"/>
<dbReference type="PANTHER" id="PTHR11220:SF74">
    <property type="entry name" value="LOC100135146 PROTEIN"/>
    <property type="match status" value="1"/>
</dbReference>